<evidence type="ECO:0000313" key="1">
    <source>
        <dbReference type="EMBL" id="VYS93220.1"/>
    </source>
</evidence>
<dbReference type="PROSITE" id="PS51257">
    <property type="entry name" value="PROKAR_LIPOPROTEIN"/>
    <property type="match status" value="1"/>
</dbReference>
<sequence length="78" mass="8715">MMTRCCGIVFAPSMHMIHIVIAVTTVSCIDLSLNNAGEDPLVMKTIYSAVRVYKWKRLHIAPVKCAAIVCLMRFSSEK</sequence>
<protein>
    <submittedName>
        <fullName evidence="1">Uncharacterized protein</fullName>
    </submittedName>
</protein>
<proteinExistence type="predicted"/>
<gene>
    <name evidence="1" type="ORF">BBLFYP81_00928</name>
</gene>
<reference evidence="1" key="1">
    <citation type="submission" date="2019-11" db="EMBL/GenBank/DDBJ databases">
        <authorList>
            <person name="Feng L."/>
        </authorList>
    </citation>
    <scope>NUCLEOTIDE SEQUENCE</scope>
    <source>
        <strain evidence="1">BbreveLFYP81</strain>
    </source>
</reference>
<dbReference type="AlphaFoldDB" id="A0A6N2SN63"/>
<accession>A0A6N2SN63</accession>
<organism evidence="1">
    <name type="scientific">Bifidobacterium breve</name>
    <dbReference type="NCBI Taxonomy" id="1685"/>
    <lineage>
        <taxon>Bacteria</taxon>
        <taxon>Bacillati</taxon>
        <taxon>Actinomycetota</taxon>
        <taxon>Actinomycetes</taxon>
        <taxon>Bifidobacteriales</taxon>
        <taxon>Bifidobacteriaceae</taxon>
        <taxon>Bifidobacterium</taxon>
    </lineage>
</organism>
<dbReference type="EMBL" id="CACRSN010000009">
    <property type="protein sequence ID" value="VYS93220.1"/>
    <property type="molecule type" value="Genomic_DNA"/>
</dbReference>
<name>A0A6N2SN63_BIFBR</name>